<keyword evidence="2" id="KW-1003">Cell membrane</keyword>
<dbReference type="InterPro" id="IPR051310">
    <property type="entry name" value="MCP_chemotaxis"/>
</dbReference>
<keyword evidence="4 10" id="KW-0812">Transmembrane</keyword>
<evidence type="ECO:0000313" key="13">
    <source>
        <dbReference type="Proteomes" id="UP000834458"/>
    </source>
</evidence>
<comment type="similarity">
    <text evidence="7">Belongs to the methyl-accepting chemotaxis (MCP) protein family.</text>
</comment>
<dbReference type="PROSITE" id="PS50111">
    <property type="entry name" value="CHEMOTAXIS_TRANSDUC_2"/>
    <property type="match status" value="1"/>
</dbReference>
<keyword evidence="8" id="KW-0807">Transducer</keyword>
<sequence>MKFRTRILLLCSAALLGLVVLSLVSLNTLHRNLLQQRTTELSNLVLLAHAAAQKAHEQEKAGTLTPQEAQAQAKRAIASFHKDDKYFFVRGYTDDVNLVHPNPKRIGIVDANVGKAAGERYRAALAGTQIGTVMAKGTRPGVTEEVDKLYAIIKFEPWDWIIGYGDYVDDIQHTFWRSAVVLIGISALLTLVIAALAWGMLRALTRQLGGEPQYTAEVVQQIAEGNLNIEVHTRPGDQTSLLHAVRLMRDKLTAMVGQVRDSTQSITTASAEIAAGNHDLSSRTENQASALEETAASMEQLGSTVRQNADNARAANQLAVNASQVAEQGGSVVAEVVDTMKGINEASSKIADIIGVIDGIAFQTNILALNAAVEAARAGEHGRGFAVVASEVRALAGRSADAAKEIKTLITTSVSRAEQGSALADKAGATMAEVVSSIRRVTDIVGEISAASQEQSQGVGQVGEAITQIDQVTQQNAALVEEMAAAASSLSTQAHELEQAMAVFRLAQNAGSSVSSELRARPAATVTATMAATTPTAAPRRPAAVAANPTAAPVAAKPVVARKSAAPAGAAAAPTALPAPKPKPAAPAGQEDDWESF</sequence>
<reference evidence="12" key="1">
    <citation type="submission" date="2020-05" db="EMBL/GenBank/DDBJ databases">
        <authorList>
            <person name="Delgado-Blas J."/>
        </authorList>
    </citation>
    <scope>NUCLEOTIDE SEQUENCE</scope>
    <source>
        <strain evidence="12">BB1454</strain>
    </source>
</reference>
<evidence type="ECO:0000256" key="2">
    <source>
        <dbReference type="ARBA" id="ARBA00022475"/>
    </source>
</evidence>
<dbReference type="Proteomes" id="UP000834458">
    <property type="component" value="Unassembled WGS sequence"/>
</dbReference>
<evidence type="ECO:0000313" key="12">
    <source>
        <dbReference type="EMBL" id="CAB5686000.1"/>
    </source>
</evidence>
<keyword evidence="6 10" id="KW-0472">Membrane</keyword>
<accession>A0AA35D8V7</accession>
<evidence type="ECO:0000259" key="11">
    <source>
        <dbReference type="PROSITE" id="PS50111"/>
    </source>
</evidence>
<dbReference type="GO" id="GO:0007165">
    <property type="term" value="P:signal transduction"/>
    <property type="evidence" value="ECO:0007669"/>
    <property type="project" value="UniProtKB-KW"/>
</dbReference>
<dbReference type="SMART" id="SM01049">
    <property type="entry name" value="Cache_2"/>
    <property type="match status" value="1"/>
</dbReference>
<dbReference type="FunFam" id="1.10.287.950:FF:000001">
    <property type="entry name" value="Methyl-accepting chemotaxis sensory transducer"/>
    <property type="match status" value="1"/>
</dbReference>
<evidence type="ECO:0000256" key="10">
    <source>
        <dbReference type="SAM" id="Phobius"/>
    </source>
</evidence>
<gene>
    <name evidence="12" type="primary">tar_7</name>
    <name evidence="12" type="ORF">GHA_01701</name>
</gene>
<evidence type="ECO:0000256" key="1">
    <source>
        <dbReference type="ARBA" id="ARBA00004651"/>
    </source>
</evidence>
<proteinExistence type="inferred from homology"/>
<feature type="domain" description="Methyl-accepting transducer" evidence="11">
    <location>
        <begin position="262"/>
        <end position="491"/>
    </location>
</feature>
<dbReference type="SMART" id="SM00283">
    <property type="entry name" value="MA"/>
    <property type="match status" value="1"/>
</dbReference>
<dbReference type="GO" id="GO:0005886">
    <property type="term" value="C:plasma membrane"/>
    <property type="evidence" value="ECO:0007669"/>
    <property type="project" value="UniProtKB-SubCell"/>
</dbReference>
<dbReference type="InterPro" id="IPR004090">
    <property type="entry name" value="Chemotax_Me-accpt_rcpt"/>
</dbReference>
<dbReference type="Pfam" id="PF00015">
    <property type="entry name" value="MCPsignal"/>
    <property type="match status" value="1"/>
</dbReference>
<dbReference type="Pfam" id="PF17200">
    <property type="entry name" value="sCache_2"/>
    <property type="match status" value="1"/>
</dbReference>
<feature type="transmembrane region" description="Helical" evidence="10">
    <location>
        <begin position="175"/>
        <end position="198"/>
    </location>
</feature>
<evidence type="ECO:0000256" key="7">
    <source>
        <dbReference type="ARBA" id="ARBA00029447"/>
    </source>
</evidence>
<feature type="region of interest" description="Disordered" evidence="9">
    <location>
        <begin position="557"/>
        <end position="597"/>
    </location>
</feature>
<evidence type="ECO:0000256" key="3">
    <source>
        <dbReference type="ARBA" id="ARBA00022481"/>
    </source>
</evidence>
<dbReference type="RefSeq" id="WP_234687628.1">
    <property type="nucleotide sequence ID" value="NZ_CAHPRW010000001.1"/>
</dbReference>
<dbReference type="AlphaFoldDB" id="A0AA35D8V7"/>
<dbReference type="InterPro" id="IPR004089">
    <property type="entry name" value="MCPsignal_dom"/>
</dbReference>
<feature type="compositionally biased region" description="Low complexity" evidence="9">
    <location>
        <begin position="557"/>
        <end position="576"/>
    </location>
</feature>
<dbReference type="GO" id="GO:0006935">
    <property type="term" value="P:chemotaxis"/>
    <property type="evidence" value="ECO:0007669"/>
    <property type="project" value="InterPro"/>
</dbReference>
<dbReference type="PRINTS" id="PR00260">
    <property type="entry name" value="CHEMTRNSDUCR"/>
</dbReference>
<dbReference type="Gene3D" id="1.10.287.950">
    <property type="entry name" value="Methyl-accepting chemotaxis protein"/>
    <property type="match status" value="1"/>
</dbReference>
<comment type="caution">
    <text evidence="12">The sequence shown here is derived from an EMBL/GenBank/DDBJ whole genome shotgun (WGS) entry which is preliminary data.</text>
</comment>
<dbReference type="GO" id="GO:0004888">
    <property type="term" value="F:transmembrane signaling receptor activity"/>
    <property type="evidence" value="ECO:0007669"/>
    <property type="project" value="InterPro"/>
</dbReference>
<dbReference type="SUPFAM" id="SSF58104">
    <property type="entry name" value="Methyl-accepting chemotaxis protein (MCP) signaling domain"/>
    <property type="match status" value="1"/>
</dbReference>
<dbReference type="PANTHER" id="PTHR43531">
    <property type="entry name" value="PROTEIN ICFG"/>
    <property type="match status" value="1"/>
</dbReference>
<keyword evidence="3" id="KW-0488">Methylation</keyword>
<name>A0AA35D8V7_9BURK</name>
<organism evidence="12 13">
    <name type="scientific">Comamonas aquatica</name>
    <dbReference type="NCBI Taxonomy" id="225991"/>
    <lineage>
        <taxon>Bacteria</taxon>
        <taxon>Pseudomonadati</taxon>
        <taxon>Pseudomonadota</taxon>
        <taxon>Betaproteobacteria</taxon>
        <taxon>Burkholderiales</taxon>
        <taxon>Comamonadaceae</taxon>
        <taxon>Comamonas</taxon>
    </lineage>
</organism>
<comment type="subcellular location">
    <subcellularLocation>
        <location evidence="1">Cell membrane</location>
        <topology evidence="1">Multi-pass membrane protein</topology>
    </subcellularLocation>
</comment>
<evidence type="ECO:0000256" key="8">
    <source>
        <dbReference type="PROSITE-ProRule" id="PRU00284"/>
    </source>
</evidence>
<evidence type="ECO:0000256" key="6">
    <source>
        <dbReference type="ARBA" id="ARBA00023136"/>
    </source>
</evidence>
<evidence type="ECO:0000256" key="9">
    <source>
        <dbReference type="SAM" id="MobiDB-lite"/>
    </source>
</evidence>
<evidence type="ECO:0000256" key="4">
    <source>
        <dbReference type="ARBA" id="ARBA00022692"/>
    </source>
</evidence>
<keyword evidence="5 10" id="KW-1133">Transmembrane helix</keyword>
<dbReference type="PANTHER" id="PTHR43531:SF14">
    <property type="entry name" value="METHYL-ACCEPTING CHEMOTAXIS PROTEIN I-RELATED"/>
    <property type="match status" value="1"/>
</dbReference>
<dbReference type="Gene3D" id="3.30.450.20">
    <property type="entry name" value="PAS domain"/>
    <property type="match status" value="1"/>
</dbReference>
<dbReference type="CDD" id="cd11386">
    <property type="entry name" value="MCP_signal"/>
    <property type="match status" value="1"/>
</dbReference>
<dbReference type="InterPro" id="IPR033480">
    <property type="entry name" value="sCache_2"/>
</dbReference>
<protein>
    <submittedName>
        <fullName evidence="12">Aspartate chemoreceptor protein</fullName>
    </submittedName>
</protein>
<evidence type="ECO:0000256" key="5">
    <source>
        <dbReference type="ARBA" id="ARBA00022989"/>
    </source>
</evidence>
<dbReference type="EMBL" id="CAHPSC010000019">
    <property type="protein sequence ID" value="CAB5686000.1"/>
    <property type="molecule type" value="Genomic_DNA"/>
</dbReference>